<name>A0A5E3ZXH8_9ACTN</name>
<feature type="transmembrane region" description="Helical" evidence="9">
    <location>
        <begin position="261"/>
        <end position="282"/>
    </location>
</feature>
<evidence type="ECO:0000256" key="1">
    <source>
        <dbReference type="ARBA" id="ARBA00004651"/>
    </source>
</evidence>
<dbReference type="PANTHER" id="PTHR42810:SF4">
    <property type="entry name" value="URIC ACID TRANSPORTER UACT"/>
    <property type="match status" value="1"/>
</dbReference>
<feature type="transmembrane region" description="Helical" evidence="9">
    <location>
        <begin position="193"/>
        <end position="212"/>
    </location>
</feature>
<evidence type="ECO:0000256" key="2">
    <source>
        <dbReference type="ARBA" id="ARBA00008821"/>
    </source>
</evidence>
<feature type="transmembrane region" description="Helical" evidence="9">
    <location>
        <begin position="219"/>
        <end position="241"/>
    </location>
</feature>
<organism evidence="10 11">
    <name type="scientific">Lawsonella clevelandensis</name>
    <dbReference type="NCBI Taxonomy" id="1528099"/>
    <lineage>
        <taxon>Bacteria</taxon>
        <taxon>Bacillati</taxon>
        <taxon>Actinomycetota</taxon>
        <taxon>Actinomycetes</taxon>
        <taxon>Mycobacteriales</taxon>
        <taxon>Lawsonellaceae</taxon>
        <taxon>Lawsonella</taxon>
    </lineage>
</organism>
<dbReference type="NCBIfam" id="TIGR03173">
    <property type="entry name" value="pbuX"/>
    <property type="match status" value="1"/>
</dbReference>
<dbReference type="Pfam" id="PF00860">
    <property type="entry name" value="Xan_ur_permease"/>
    <property type="match status" value="1"/>
</dbReference>
<gene>
    <name evidence="10" type="primary">uacT</name>
    <name evidence="10" type="ORF">LC603019_00929</name>
</gene>
<evidence type="ECO:0000313" key="10">
    <source>
        <dbReference type="EMBL" id="VHO00667.1"/>
    </source>
</evidence>
<comment type="similarity">
    <text evidence="2">Belongs to the nucleobase:cation symporter-2 (NCS2) (TC 2.A.40) family.</text>
</comment>
<reference evidence="10 11" key="1">
    <citation type="submission" date="2019-04" db="EMBL/GenBank/DDBJ databases">
        <authorList>
            <person name="Seth-Smith MB H."/>
            <person name="Seth-Smith H."/>
        </authorList>
    </citation>
    <scope>NUCLEOTIDE SEQUENCE [LARGE SCALE GENOMIC DNA]</scope>
    <source>
        <strain evidence="10">USB-603019</strain>
    </source>
</reference>
<evidence type="ECO:0000256" key="9">
    <source>
        <dbReference type="SAM" id="Phobius"/>
    </source>
</evidence>
<dbReference type="EMBL" id="LR584267">
    <property type="protein sequence ID" value="VHO00667.1"/>
    <property type="molecule type" value="Genomic_DNA"/>
</dbReference>
<dbReference type="NCBIfam" id="NF037981">
    <property type="entry name" value="NCS2_1"/>
    <property type="match status" value="1"/>
</dbReference>
<feature type="transmembrane region" description="Helical" evidence="9">
    <location>
        <begin position="157"/>
        <end position="181"/>
    </location>
</feature>
<keyword evidence="4" id="KW-1003">Cell membrane</keyword>
<comment type="subcellular location">
    <subcellularLocation>
        <location evidence="1">Cell membrane</location>
        <topology evidence="1">Multi-pass membrane protein</topology>
    </subcellularLocation>
</comment>
<evidence type="ECO:0000256" key="8">
    <source>
        <dbReference type="SAM" id="MobiDB-lite"/>
    </source>
</evidence>
<evidence type="ECO:0000313" key="11">
    <source>
        <dbReference type="Proteomes" id="UP000324288"/>
    </source>
</evidence>
<evidence type="ECO:0000256" key="7">
    <source>
        <dbReference type="ARBA" id="ARBA00023136"/>
    </source>
</evidence>
<dbReference type="PROSITE" id="PS01116">
    <property type="entry name" value="XANTH_URACIL_PERMASE"/>
    <property type="match status" value="1"/>
</dbReference>
<dbReference type="AlphaFoldDB" id="A0A5E3ZXH8"/>
<feature type="region of interest" description="Disordered" evidence="8">
    <location>
        <begin position="1"/>
        <end position="25"/>
    </location>
</feature>
<feature type="transmembrane region" description="Helical" evidence="9">
    <location>
        <begin position="49"/>
        <end position="70"/>
    </location>
</feature>
<dbReference type="InterPro" id="IPR006042">
    <property type="entry name" value="Xan_ur_permease"/>
</dbReference>
<feature type="transmembrane region" description="Helical" evidence="9">
    <location>
        <begin position="403"/>
        <end position="424"/>
    </location>
</feature>
<evidence type="ECO:0000256" key="4">
    <source>
        <dbReference type="ARBA" id="ARBA00022475"/>
    </source>
</evidence>
<accession>A0A5E3ZXH8</accession>
<feature type="transmembrane region" description="Helical" evidence="9">
    <location>
        <begin position="76"/>
        <end position="94"/>
    </location>
</feature>
<keyword evidence="5 9" id="KW-0812">Transmembrane</keyword>
<keyword evidence="11" id="KW-1185">Reference proteome</keyword>
<feature type="transmembrane region" description="Helical" evidence="9">
    <location>
        <begin position="370"/>
        <end position="391"/>
    </location>
</feature>
<dbReference type="GO" id="GO:0005886">
    <property type="term" value="C:plasma membrane"/>
    <property type="evidence" value="ECO:0007669"/>
    <property type="project" value="UniProtKB-SubCell"/>
</dbReference>
<dbReference type="InterPro" id="IPR017588">
    <property type="entry name" value="UacT-like"/>
</dbReference>
<evidence type="ECO:0000256" key="6">
    <source>
        <dbReference type="ARBA" id="ARBA00022989"/>
    </source>
</evidence>
<dbReference type="PANTHER" id="PTHR42810">
    <property type="entry name" value="PURINE PERMEASE C1399.01C-RELATED"/>
    <property type="match status" value="1"/>
</dbReference>
<evidence type="ECO:0000256" key="5">
    <source>
        <dbReference type="ARBA" id="ARBA00022692"/>
    </source>
</evidence>
<proteinExistence type="inferred from homology"/>
<evidence type="ECO:0000256" key="3">
    <source>
        <dbReference type="ARBA" id="ARBA00022448"/>
    </source>
</evidence>
<keyword evidence="7 9" id="KW-0472">Membrane</keyword>
<protein>
    <submittedName>
        <fullName evidence="10">Uric acid transporter UacT</fullName>
    </submittedName>
</protein>
<dbReference type="Proteomes" id="UP000324288">
    <property type="component" value="Chromosome"/>
</dbReference>
<dbReference type="GO" id="GO:0042907">
    <property type="term" value="F:xanthine transmembrane transporter activity"/>
    <property type="evidence" value="ECO:0007669"/>
    <property type="project" value="TreeGrafter"/>
</dbReference>
<sequence length="507" mass="52278">MSTEPAPSPASGQPGVVSTDPADNTAMHPDVNANPGFWQLLILGFQHVLACYAGAVAVPLFVGSALVQAGKMDPSYIPHLITADLLVAGIATIVQSIGVWRFGVRLPLIQGCTFSAAIPMVTIGSQYGLGAIYGAVICSGLFIILFAPLFSRLLHFFPPLVTGTVLLIIGLTLMPVAADWVGGSSAAKANGSFGSGLNIGIAVGVLMFILIIERFGPGWLARVSVLVGMIAGFLVCIPLGMVNFDGIEKANWVGVTRPLVFGLEFQPAAIIAMCIVSLVTMVEATGDVLAIGEATQTPITKRRIADALRADGFATVLGGFMNTFQYTAFAQNIGVLSITGVKSRYVTASAGGILIVLGLLPKAAEVIAAIPAPVLGGAGIALFGTVAASGVRTLSKVTFTNTNIWVVAVPTALALLPAVSPTLFSTMPAALQTFLSSGICIGAVAAIILNLLFNTGRNAPTEQAGKPAAHDAPRGGEFGVEDANDDGKGDDPHQLHEDAIPQRDDTQ</sequence>
<dbReference type="InterPro" id="IPR006043">
    <property type="entry name" value="NCS2"/>
</dbReference>
<feature type="transmembrane region" description="Helical" evidence="9">
    <location>
        <begin position="430"/>
        <end position="453"/>
    </location>
</feature>
<dbReference type="RefSeq" id="WP_237023721.1">
    <property type="nucleotide sequence ID" value="NZ_CAJPTR010000031.1"/>
</dbReference>
<feature type="compositionally biased region" description="Basic and acidic residues" evidence="8">
    <location>
        <begin position="485"/>
        <end position="507"/>
    </location>
</feature>
<keyword evidence="6 9" id="KW-1133">Transmembrane helix</keyword>
<feature type="transmembrane region" description="Helical" evidence="9">
    <location>
        <begin position="131"/>
        <end position="150"/>
    </location>
</feature>
<dbReference type="NCBIfam" id="TIGR00801">
    <property type="entry name" value="ncs2"/>
    <property type="match status" value="1"/>
</dbReference>
<feature type="region of interest" description="Disordered" evidence="8">
    <location>
        <begin position="461"/>
        <end position="507"/>
    </location>
</feature>
<keyword evidence="3" id="KW-0813">Transport</keyword>